<dbReference type="AlphaFoldDB" id="A0A9E2L4D1"/>
<proteinExistence type="predicted"/>
<sequence>MWFDKHQNRKEALIIGEVFKRLGYNYVMATYNKTIECDYRKYDIIFGEGPCFSIMSKRNRHALKIYYATTAYPEYQNKMVRLRTDDFNCSHNAHLTYSRLAEASIDGFSIDKILQIGSKVTVGTYPVELQDKITLINQSSNLSYTVDPRTKLQSYDRTQFVWMGSTGSLLKGLDIVLDFFMLHPEYHLHVIGTMDTDFGEYYLPLLKDATNITLWGFQQVGSNRFINILGNVTFCIYPSASEGGCPGAVIALMKMGIIPLVSSIASFEGINSCGLVLDGISVSSVSLAVEWSQKLSDNEIEERIQRCISLAGNRWNLMNFEKEFESYMKSVIASL</sequence>
<dbReference type="Gene3D" id="3.40.50.2000">
    <property type="entry name" value="Glycogen Phosphorylase B"/>
    <property type="match status" value="1"/>
</dbReference>
<organism evidence="1 2">
    <name type="scientific">Candidatus Paraprevotella stercoravium</name>
    <dbReference type="NCBI Taxonomy" id="2838725"/>
    <lineage>
        <taxon>Bacteria</taxon>
        <taxon>Pseudomonadati</taxon>
        <taxon>Bacteroidota</taxon>
        <taxon>Bacteroidia</taxon>
        <taxon>Bacteroidales</taxon>
        <taxon>Prevotellaceae</taxon>
        <taxon>Paraprevotella</taxon>
    </lineage>
</organism>
<protein>
    <submittedName>
        <fullName evidence="1">Glycosyltransferase family 1 protein</fullName>
    </submittedName>
</protein>
<evidence type="ECO:0000313" key="1">
    <source>
        <dbReference type="EMBL" id="MBU3852444.1"/>
    </source>
</evidence>
<dbReference type="SUPFAM" id="SSF53756">
    <property type="entry name" value="UDP-Glycosyltransferase/glycogen phosphorylase"/>
    <property type="match status" value="1"/>
</dbReference>
<name>A0A9E2L4D1_9BACT</name>
<dbReference type="EMBL" id="JAHLFU010000020">
    <property type="protein sequence ID" value="MBU3852444.1"/>
    <property type="molecule type" value="Genomic_DNA"/>
</dbReference>
<reference evidence="1" key="2">
    <citation type="submission" date="2021-04" db="EMBL/GenBank/DDBJ databases">
        <authorList>
            <person name="Gilroy R."/>
        </authorList>
    </citation>
    <scope>NUCLEOTIDE SEQUENCE</scope>
    <source>
        <strain evidence="1">G3-2149</strain>
    </source>
</reference>
<comment type="caution">
    <text evidence="1">The sequence shown here is derived from an EMBL/GenBank/DDBJ whole genome shotgun (WGS) entry which is preliminary data.</text>
</comment>
<dbReference type="Proteomes" id="UP000823865">
    <property type="component" value="Unassembled WGS sequence"/>
</dbReference>
<reference evidence="1" key="1">
    <citation type="journal article" date="2021" name="PeerJ">
        <title>Extensive microbial diversity within the chicken gut microbiome revealed by metagenomics and culture.</title>
        <authorList>
            <person name="Gilroy R."/>
            <person name="Ravi A."/>
            <person name="Getino M."/>
            <person name="Pursley I."/>
            <person name="Horton D.L."/>
            <person name="Alikhan N.F."/>
            <person name="Baker D."/>
            <person name="Gharbi K."/>
            <person name="Hall N."/>
            <person name="Watson M."/>
            <person name="Adriaenssens E.M."/>
            <person name="Foster-Nyarko E."/>
            <person name="Jarju S."/>
            <person name="Secka A."/>
            <person name="Antonio M."/>
            <person name="Oren A."/>
            <person name="Chaudhuri R.R."/>
            <person name="La Ragione R."/>
            <person name="Hildebrand F."/>
            <person name="Pallen M.J."/>
        </authorList>
    </citation>
    <scope>NUCLEOTIDE SEQUENCE</scope>
    <source>
        <strain evidence="1">G3-2149</strain>
    </source>
</reference>
<evidence type="ECO:0000313" key="2">
    <source>
        <dbReference type="Proteomes" id="UP000823865"/>
    </source>
</evidence>
<gene>
    <name evidence="1" type="ORF">H9789_01195</name>
</gene>
<accession>A0A9E2L4D1</accession>